<proteinExistence type="predicted"/>
<name>A0ABX7BJC8_9CAUL</name>
<evidence type="ECO:0000313" key="2">
    <source>
        <dbReference type="EMBL" id="QQQ17470.1"/>
    </source>
</evidence>
<evidence type="ECO:0000256" key="1">
    <source>
        <dbReference type="SAM" id="SignalP"/>
    </source>
</evidence>
<sequence length="1029" mass="106583">MAVTIALLVVALYLNRRAAARAALVGWLERQGIEAQVEVERIEIDGFVGRIRIGDPQDPDFVVERAEVDYAVALPWAPGGAGLTPRRIRLVRPVLRATWTEGRLSLGSLDPLIEDFTRRPAGPDRGAPVVVVESGRLRLTTEYGPVQILADARMADGRLTRLNARMPSASLKSGTVEARSLGGTLDLATTRDRVGVRMDLTAAQFAAGTSGGTQARLLLTGDVPYPDLKAQRADGSARLSVVLTGAELTAGGTAAAEARLQAAFDGRVSGWIETFGLEGAINASVSAARITGPDLEVTNVDAAVAGADLSVARTAEGLSWRGQGGLRAGAASGRIGGVQGRGLTVASSGLTVGGRGSAFEVAGPVRVAADRMAVDDLTLRGLSADLALDGIQDGALNINLSGSARAQGGAWPLFGPAAGDDIPELSAMKAALGDFAVALPAFRLMTGSQGTRFTLQAPARITPRNGGVLTLTAAGAPLFEAEPGQAVGGAVNVTATRGAGLPEATFAIPAWRLTPGGFSATLDGRAALDFGLARGIALSTRGDLASDGGRLTYTARDCIPLTVERLELDENDITNVAGSFCPPSGPMVTVADGRWQARGALRGVSADAPFLALRFSEAQGTLAVDGGPEGLTMDARVATAQVEDATRPRRFNTATATGGARLDGERWSGAFDLAIGPHALGRLTLTHDGATGVGGIVIASRDLRFVEGGLQPETLTPLVADIVQSPVTGTARFDGRIDWAGTEGTSGAVLTVPDLNFTSPAGGVSGLSGRIVFDSLTPLITAPDQTVRIARLDAIAPLTDLDLTFSLDKAAINVAGGELNVAGGTVRVEPFAVPLDPAQPWNGVVTLDRVQLGELIAGSGFGDKVKLDAMVSGRIPFSVDPAVGPRVSGGRLYAVQPGRLEIGREVLTGLEAGGGGEAVPPGVVEDLAYQAMENLSFETLTADVDSLDGGRLGVRFHIQGRHDPPVRQELRLTWLELIRRDFLNRNLPLPSGTGIDLTLDTTLNLDQVISDMIALNRARNGEATTVSPD</sequence>
<reference evidence="2 3" key="1">
    <citation type="submission" date="2021-01" db="EMBL/GenBank/DDBJ databases">
        <title>Brevundimonas vitis sp. nov., an bacterium isolated from grape (Vitis vinifera).</title>
        <authorList>
            <person name="Jiang L."/>
            <person name="Lee J."/>
        </authorList>
    </citation>
    <scope>NUCLEOTIDE SEQUENCE [LARGE SCALE GENOMIC DNA]</scope>
    <source>
        <strain evidence="2 3">GRTSA-9</strain>
    </source>
</reference>
<protein>
    <submittedName>
        <fullName evidence="2">YdbH domain-containing protein</fullName>
    </submittedName>
</protein>
<dbReference type="EMBL" id="CP067977">
    <property type="protein sequence ID" value="QQQ17470.1"/>
    <property type="molecule type" value="Genomic_DNA"/>
</dbReference>
<dbReference type="RefSeq" id="WP_201101844.1">
    <property type="nucleotide sequence ID" value="NZ_CP067977.1"/>
</dbReference>
<feature type="chain" id="PRO_5045304576" evidence="1">
    <location>
        <begin position="23"/>
        <end position="1029"/>
    </location>
</feature>
<feature type="signal peptide" evidence="1">
    <location>
        <begin position="1"/>
        <end position="22"/>
    </location>
</feature>
<dbReference type="Pfam" id="PF11739">
    <property type="entry name" value="YdbH-like"/>
    <property type="match status" value="1"/>
</dbReference>
<keyword evidence="1" id="KW-0732">Signal</keyword>
<accession>A0ABX7BJC8</accession>
<keyword evidence="3" id="KW-1185">Reference proteome</keyword>
<dbReference type="Proteomes" id="UP000595448">
    <property type="component" value="Chromosome"/>
</dbReference>
<dbReference type="InterPro" id="IPR021730">
    <property type="entry name" value="YdbH"/>
</dbReference>
<gene>
    <name evidence="2" type="ORF">JIP62_08880</name>
</gene>
<evidence type="ECO:0000313" key="3">
    <source>
        <dbReference type="Proteomes" id="UP000595448"/>
    </source>
</evidence>
<organism evidence="2 3">
    <name type="scientific">Brevundimonas vitisensis</name>
    <dbReference type="NCBI Taxonomy" id="2800818"/>
    <lineage>
        <taxon>Bacteria</taxon>
        <taxon>Pseudomonadati</taxon>
        <taxon>Pseudomonadota</taxon>
        <taxon>Alphaproteobacteria</taxon>
        <taxon>Caulobacterales</taxon>
        <taxon>Caulobacteraceae</taxon>
        <taxon>Brevundimonas</taxon>
    </lineage>
</organism>